<comment type="similarity">
    <text evidence="11">Belongs to the SEDS family. FtsW subfamily.</text>
</comment>
<sequence length="396" mass="43182">MKSQLKRIAKDIDYPLLIVYVFLLLFGLVMVYSSSMDKAISNDKPYDFYYNRQRMSMLVAFFAFTVASIIPYRHYVKPAFIKVGIVIVAIMYVQLKFSGAGADIGGQRWIKFLGIIQFQPSEFLKFFIVLTLASVLGAREQRLGRLELSHVIGALVPVVIGAGLIISEPDIGTAAIYLAISYCIFLSVRWKPKDFKRLALGTISVIGAGAVFLLLGGGQLLLSGNREGRLNSFLDPFMYAQGEGMQVVQSYLAFATGGLTGQGIGQSVQKLGYLPEPHTDFIIAIIAEELGLVGIFIVLGGLGYLVLHALMLANRATNPKERFLAVGVASWIGLQTFVNVGGATGIIPLTGVTLPLLSFGGVSLLMVSASLGIVMNISIKQKMERRRRKELAEQQS</sequence>
<evidence type="ECO:0000256" key="7">
    <source>
        <dbReference type="ARBA" id="ARBA00022989"/>
    </source>
</evidence>
<dbReference type="EC" id="2.4.99.28" evidence="14"/>
<dbReference type="PANTHER" id="PTHR30474">
    <property type="entry name" value="CELL CYCLE PROTEIN"/>
    <property type="match status" value="1"/>
</dbReference>
<feature type="transmembrane region" description="Helical" evidence="17">
    <location>
        <begin position="200"/>
        <end position="222"/>
    </location>
</feature>
<feature type="transmembrane region" description="Helical" evidence="17">
    <location>
        <begin position="115"/>
        <end position="136"/>
    </location>
</feature>
<dbReference type="PATRIC" id="fig|1461583.4.peg.1235"/>
<dbReference type="GO" id="GO:0032153">
    <property type="term" value="C:cell division site"/>
    <property type="evidence" value="ECO:0007669"/>
    <property type="project" value="TreeGrafter"/>
</dbReference>
<evidence type="ECO:0000256" key="8">
    <source>
        <dbReference type="ARBA" id="ARBA00023136"/>
    </source>
</evidence>
<dbReference type="PANTHER" id="PTHR30474:SF2">
    <property type="entry name" value="PEPTIDOGLYCAN GLYCOSYLTRANSFERASE FTSW-RELATED"/>
    <property type="match status" value="1"/>
</dbReference>
<reference evidence="18" key="1">
    <citation type="submission" date="2014-07" db="EMBL/GenBank/DDBJ databases">
        <authorList>
            <person name="Urmite Genomes Urmite Genomes"/>
        </authorList>
    </citation>
    <scope>NUCLEOTIDE SEQUENCE</scope>
    <source>
        <strain evidence="18">13S34_air</strain>
    </source>
</reference>
<evidence type="ECO:0000256" key="16">
    <source>
        <dbReference type="ARBA" id="ARBA00049966"/>
    </source>
</evidence>
<accession>A0A078MCN6</accession>
<evidence type="ECO:0000313" key="18">
    <source>
        <dbReference type="EMBL" id="CEA02496.1"/>
    </source>
</evidence>
<keyword evidence="7 17" id="KW-1133">Transmembrane helix</keyword>
<dbReference type="GO" id="GO:0005886">
    <property type="term" value="C:plasma membrane"/>
    <property type="evidence" value="ECO:0007669"/>
    <property type="project" value="TreeGrafter"/>
</dbReference>
<keyword evidence="5" id="KW-0133">Cell shape</keyword>
<evidence type="ECO:0000256" key="1">
    <source>
        <dbReference type="ARBA" id="ARBA00004141"/>
    </source>
</evidence>
<organism evidence="18">
    <name type="scientific">Metalysinibacillus saudimassiliensis</name>
    <dbReference type="NCBI Taxonomy" id="1461583"/>
    <lineage>
        <taxon>Bacteria</taxon>
        <taxon>Bacillati</taxon>
        <taxon>Bacillota</taxon>
        <taxon>Bacilli</taxon>
        <taxon>Bacillales</taxon>
        <taxon>Caryophanaceae</taxon>
        <taxon>Metalysinibacillus</taxon>
    </lineage>
</organism>
<evidence type="ECO:0000256" key="14">
    <source>
        <dbReference type="ARBA" id="ARBA00044770"/>
    </source>
</evidence>
<feature type="transmembrane region" description="Helical" evidence="17">
    <location>
        <begin position="79"/>
        <end position="95"/>
    </location>
</feature>
<feature type="transmembrane region" description="Helical" evidence="17">
    <location>
        <begin position="323"/>
        <end position="347"/>
    </location>
</feature>
<dbReference type="InterPro" id="IPR001182">
    <property type="entry name" value="FtsW/RodA"/>
</dbReference>
<feature type="transmembrane region" description="Helical" evidence="17">
    <location>
        <begin position="12"/>
        <end position="35"/>
    </location>
</feature>
<evidence type="ECO:0000256" key="15">
    <source>
        <dbReference type="ARBA" id="ARBA00049902"/>
    </source>
</evidence>
<keyword evidence="8 17" id="KW-0472">Membrane</keyword>
<gene>
    <name evidence="18" type="primary">ftsW</name>
    <name evidence="18" type="ORF">BN1050_01276</name>
</gene>
<evidence type="ECO:0000256" key="6">
    <source>
        <dbReference type="ARBA" id="ARBA00022984"/>
    </source>
</evidence>
<keyword evidence="4 17" id="KW-0812">Transmembrane</keyword>
<name>A0A078MCN6_9BACL</name>
<feature type="transmembrane region" description="Helical" evidence="17">
    <location>
        <begin position="359"/>
        <end position="379"/>
    </location>
</feature>
<evidence type="ECO:0000256" key="17">
    <source>
        <dbReference type="SAM" id="Phobius"/>
    </source>
</evidence>
<evidence type="ECO:0000256" key="3">
    <source>
        <dbReference type="ARBA" id="ARBA00022679"/>
    </source>
</evidence>
<dbReference type="AlphaFoldDB" id="A0A078MCN6"/>
<evidence type="ECO:0000256" key="9">
    <source>
        <dbReference type="ARBA" id="ARBA00032370"/>
    </source>
</evidence>
<evidence type="ECO:0000256" key="5">
    <source>
        <dbReference type="ARBA" id="ARBA00022960"/>
    </source>
</evidence>
<dbReference type="GO" id="GO:0008955">
    <property type="term" value="F:peptidoglycan glycosyltransferase activity"/>
    <property type="evidence" value="ECO:0007669"/>
    <property type="project" value="UniProtKB-EC"/>
</dbReference>
<evidence type="ECO:0000256" key="4">
    <source>
        <dbReference type="ARBA" id="ARBA00022692"/>
    </source>
</evidence>
<feature type="transmembrane region" description="Helical" evidence="17">
    <location>
        <begin position="148"/>
        <end position="165"/>
    </location>
</feature>
<evidence type="ECO:0000256" key="13">
    <source>
        <dbReference type="ARBA" id="ARBA00041418"/>
    </source>
</evidence>
<dbReference type="EMBL" id="LN483074">
    <property type="protein sequence ID" value="CEA02496.1"/>
    <property type="molecule type" value="Genomic_DNA"/>
</dbReference>
<feature type="transmembrane region" description="Helical" evidence="17">
    <location>
        <begin position="281"/>
        <end position="311"/>
    </location>
</feature>
<comment type="catalytic activity">
    <reaction evidence="15">
        <text>[GlcNAc-(1-&gt;4)-Mur2Ac(oyl-L-Ala-gamma-D-Glu-L-Lys-D-Ala-D-Ala)](n)-di-trans,octa-cis-undecaprenyl diphosphate + beta-D-GlcNAc-(1-&gt;4)-Mur2Ac(oyl-L-Ala-gamma-D-Glu-L-Lys-D-Ala-D-Ala)-di-trans,octa-cis-undecaprenyl diphosphate = [GlcNAc-(1-&gt;4)-Mur2Ac(oyl-L-Ala-gamma-D-Glu-L-Lys-D-Ala-D-Ala)](n+1)-di-trans,octa-cis-undecaprenyl diphosphate + di-trans,octa-cis-undecaprenyl diphosphate + H(+)</text>
        <dbReference type="Rhea" id="RHEA:23708"/>
        <dbReference type="Rhea" id="RHEA-COMP:9602"/>
        <dbReference type="Rhea" id="RHEA-COMP:9603"/>
        <dbReference type="ChEBI" id="CHEBI:15378"/>
        <dbReference type="ChEBI" id="CHEBI:58405"/>
        <dbReference type="ChEBI" id="CHEBI:60033"/>
        <dbReference type="ChEBI" id="CHEBI:78435"/>
        <dbReference type="EC" id="2.4.99.28"/>
    </reaction>
</comment>
<dbReference type="GO" id="GO:0008360">
    <property type="term" value="P:regulation of cell shape"/>
    <property type="evidence" value="ECO:0007669"/>
    <property type="project" value="UniProtKB-KW"/>
</dbReference>
<dbReference type="HOGENOM" id="CLU_029243_0_1_9"/>
<keyword evidence="3" id="KW-0808">Transferase</keyword>
<comment type="function">
    <text evidence="16">Peptidoglycan polymerase that is essential for cell division.</text>
</comment>
<protein>
    <recommendedName>
        <fullName evidence="12">Probable peptidoglycan glycosyltransferase FtsW</fullName>
        <ecNumber evidence="14">2.4.99.28</ecNumber>
    </recommendedName>
    <alternativeName>
        <fullName evidence="13">Cell division protein FtsW</fullName>
    </alternativeName>
    <alternativeName>
        <fullName evidence="10">Cell wall polymerase</fullName>
    </alternativeName>
    <alternativeName>
        <fullName evidence="9">Peptidoglycan polymerase</fullName>
    </alternativeName>
</protein>
<evidence type="ECO:0000256" key="12">
    <source>
        <dbReference type="ARBA" id="ARBA00041185"/>
    </source>
</evidence>
<comment type="subcellular location">
    <subcellularLocation>
        <location evidence="1">Membrane</location>
        <topology evidence="1">Multi-pass membrane protein</topology>
    </subcellularLocation>
</comment>
<proteinExistence type="inferred from homology"/>
<keyword evidence="6" id="KW-0573">Peptidoglycan synthesis</keyword>
<evidence type="ECO:0000256" key="2">
    <source>
        <dbReference type="ARBA" id="ARBA00022676"/>
    </source>
</evidence>
<evidence type="ECO:0000256" key="10">
    <source>
        <dbReference type="ARBA" id="ARBA00033270"/>
    </source>
</evidence>
<dbReference type="GO" id="GO:0051301">
    <property type="term" value="P:cell division"/>
    <property type="evidence" value="ECO:0007669"/>
    <property type="project" value="InterPro"/>
</dbReference>
<feature type="transmembrane region" description="Helical" evidence="17">
    <location>
        <begin position="55"/>
        <end position="72"/>
    </location>
</feature>
<dbReference type="GO" id="GO:0009252">
    <property type="term" value="P:peptidoglycan biosynthetic process"/>
    <property type="evidence" value="ECO:0007669"/>
    <property type="project" value="UniProtKB-KW"/>
</dbReference>
<dbReference type="Pfam" id="PF01098">
    <property type="entry name" value="FTSW_RODA_SPOVE"/>
    <property type="match status" value="1"/>
</dbReference>
<dbReference type="GO" id="GO:0015648">
    <property type="term" value="F:lipid-linked peptidoglycan transporter activity"/>
    <property type="evidence" value="ECO:0007669"/>
    <property type="project" value="TreeGrafter"/>
</dbReference>
<evidence type="ECO:0000256" key="11">
    <source>
        <dbReference type="ARBA" id="ARBA00038053"/>
    </source>
</evidence>
<feature type="transmembrane region" description="Helical" evidence="17">
    <location>
        <begin position="171"/>
        <end position="188"/>
    </location>
</feature>
<keyword evidence="2" id="KW-0328">Glycosyltransferase</keyword>